<name>A0ACB6S6K8_9PLEO</name>
<proteinExistence type="predicted"/>
<comment type="caution">
    <text evidence="1">The sequence shown here is derived from an EMBL/GenBank/DDBJ whole genome shotgun (WGS) entry which is preliminary data.</text>
</comment>
<accession>A0ACB6S6K8</accession>
<keyword evidence="2" id="KW-1185">Reference proteome</keyword>
<gene>
    <name evidence="1" type="ORF">BU25DRAFT_409874</name>
</gene>
<evidence type="ECO:0000313" key="2">
    <source>
        <dbReference type="Proteomes" id="UP000799754"/>
    </source>
</evidence>
<dbReference type="EMBL" id="MU006712">
    <property type="protein sequence ID" value="KAF2628854.1"/>
    <property type="molecule type" value="Genomic_DNA"/>
</dbReference>
<organism evidence="1 2">
    <name type="scientific">Macroventuria anomochaeta</name>
    <dbReference type="NCBI Taxonomy" id="301207"/>
    <lineage>
        <taxon>Eukaryota</taxon>
        <taxon>Fungi</taxon>
        <taxon>Dikarya</taxon>
        <taxon>Ascomycota</taxon>
        <taxon>Pezizomycotina</taxon>
        <taxon>Dothideomycetes</taxon>
        <taxon>Pleosporomycetidae</taxon>
        <taxon>Pleosporales</taxon>
        <taxon>Pleosporineae</taxon>
        <taxon>Didymellaceae</taxon>
        <taxon>Macroventuria</taxon>
    </lineage>
</organism>
<sequence length="420" mass="45399">MKEAPNWPIDGGERAWLSTFGAWWAIFITFGWVNSLGVFQSYYEQTLLRDYSPSAIAWIASVQQCLIYSAGIVLGKIFDGYGPRWLLIIGGLAQVFGLMMTSISTEFYQVFLAQAVCSAIGASAVVYGTLGALATWWKVRRATAYGIATSGSSIGGVIFPVMVNRLIPQVGFGWTMRAVAFIILFGVAVSAVTIHSNRAHTPTPFYIHTYLTPLKDKRFALLCVSMTLFGFGLFLPFNFLPSAAQSLGMSFELSIYAIAVLNAVSVFGRILPGFLADSFGRFNMMMICTLVSAILTLALWLPGHNNAATLSFAAFFGFFSGSYVSLTPALVVEVSPPTEIGHRTGVLYFFISIGVLTGSPIAGALVGANDGKYTYLKIFAGVTMLVGALLIAVLRFYIHHLAAKPKPAPVEPAMEETGKQ</sequence>
<evidence type="ECO:0000313" key="1">
    <source>
        <dbReference type="EMBL" id="KAF2628854.1"/>
    </source>
</evidence>
<reference evidence="1" key="1">
    <citation type="journal article" date="2020" name="Stud. Mycol.">
        <title>101 Dothideomycetes genomes: a test case for predicting lifestyles and emergence of pathogens.</title>
        <authorList>
            <person name="Haridas S."/>
            <person name="Albert R."/>
            <person name="Binder M."/>
            <person name="Bloem J."/>
            <person name="Labutti K."/>
            <person name="Salamov A."/>
            <person name="Andreopoulos B."/>
            <person name="Baker S."/>
            <person name="Barry K."/>
            <person name="Bills G."/>
            <person name="Bluhm B."/>
            <person name="Cannon C."/>
            <person name="Castanera R."/>
            <person name="Culley D."/>
            <person name="Daum C."/>
            <person name="Ezra D."/>
            <person name="Gonzalez J."/>
            <person name="Henrissat B."/>
            <person name="Kuo A."/>
            <person name="Liang C."/>
            <person name="Lipzen A."/>
            <person name="Lutzoni F."/>
            <person name="Magnuson J."/>
            <person name="Mondo S."/>
            <person name="Nolan M."/>
            <person name="Ohm R."/>
            <person name="Pangilinan J."/>
            <person name="Park H.-J."/>
            <person name="Ramirez L."/>
            <person name="Alfaro M."/>
            <person name="Sun H."/>
            <person name="Tritt A."/>
            <person name="Yoshinaga Y."/>
            <person name="Zwiers L.-H."/>
            <person name="Turgeon B."/>
            <person name="Goodwin S."/>
            <person name="Spatafora J."/>
            <person name="Crous P."/>
            <person name="Grigoriev I."/>
        </authorList>
    </citation>
    <scope>NUCLEOTIDE SEQUENCE</scope>
    <source>
        <strain evidence="1">CBS 525.71</strain>
    </source>
</reference>
<dbReference type="Proteomes" id="UP000799754">
    <property type="component" value="Unassembled WGS sequence"/>
</dbReference>
<protein>
    <submittedName>
        <fullName evidence="1">MFS general substrate transporter</fullName>
    </submittedName>
</protein>